<evidence type="ECO:0000313" key="1">
    <source>
        <dbReference type="EMBL" id="WCI02983.1"/>
    </source>
</evidence>
<name>A0ABY7RHD8_9PSED</name>
<accession>A0ABY7RHD8</accession>
<organism evidence="1 2">
    <name type="scientific">Pseudomonas capeferrum</name>
    <dbReference type="NCBI Taxonomy" id="1495066"/>
    <lineage>
        <taxon>Bacteria</taxon>
        <taxon>Pseudomonadati</taxon>
        <taxon>Pseudomonadota</taxon>
        <taxon>Gammaproteobacteria</taxon>
        <taxon>Pseudomonadales</taxon>
        <taxon>Pseudomonadaceae</taxon>
        <taxon>Pseudomonas</taxon>
    </lineage>
</organism>
<keyword evidence="2" id="KW-1185">Reference proteome</keyword>
<reference evidence="1 2" key="1">
    <citation type="journal article" date="2020" name="Front. Microbiol.">
        <title>Toward Biorecycling: Isolation of a Soil Bacterium That Grows on a Polyurethane Oligomer and Monomer.</title>
        <authorList>
            <person name="Espinosa M.J.C."/>
            <person name="Blanco A.C."/>
            <person name="Schmidgall T."/>
            <person name="Atanasoff-Kardjalieff A.K."/>
            <person name="Kappelmeyer U."/>
            <person name="Tischler D."/>
            <person name="Pieper D.H."/>
            <person name="Heipieper H.J."/>
            <person name="Eberlein C."/>
        </authorList>
    </citation>
    <scope>NUCLEOTIDE SEQUENCE [LARGE SCALE GENOMIC DNA]</scope>
    <source>
        <strain evidence="1 2">TDA1</strain>
    </source>
</reference>
<gene>
    <name evidence="1" type="ORF">PMC74_15050</name>
</gene>
<protein>
    <submittedName>
        <fullName evidence="1">Uncharacterized protein</fullName>
    </submittedName>
</protein>
<dbReference type="EMBL" id="CP116669">
    <property type="protein sequence ID" value="WCI02983.1"/>
    <property type="molecule type" value="Genomic_DNA"/>
</dbReference>
<evidence type="ECO:0000313" key="2">
    <source>
        <dbReference type="Proteomes" id="UP001214301"/>
    </source>
</evidence>
<dbReference type="Proteomes" id="UP001214301">
    <property type="component" value="Chromosome"/>
</dbReference>
<dbReference type="RefSeq" id="WP_162525057.1">
    <property type="nucleotide sequence ID" value="NZ_CP116669.1"/>
</dbReference>
<sequence length="176" mass="20147">MKGWVPVRDFMVRQTHESDLRLIHELAKAPLPASVDELTPVHLGSVRKVLWERRCGDPTCPAMECEALLYPISNGVKEAANSGFAAALRQIAGQARSRRSCAAWCELSMDNPQVLSDEERLLWQQWLCLREADTRTCVFFFHSPWSRTVAGYYYNRYPHPLAQWHDYLGLVQSVLS</sequence>
<proteinExistence type="predicted"/>